<dbReference type="Proteomes" id="UP000805193">
    <property type="component" value="Unassembled WGS sequence"/>
</dbReference>
<reference evidence="1 2" key="1">
    <citation type="journal article" date="2020" name="Cell">
        <title>Large-Scale Comparative Analyses of Tick Genomes Elucidate Their Genetic Diversity and Vector Capacities.</title>
        <authorList>
            <consortium name="Tick Genome and Microbiome Consortium (TIGMIC)"/>
            <person name="Jia N."/>
            <person name="Wang J."/>
            <person name="Shi W."/>
            <person name="Du L."/>
            <person name="Sun Y."/>
            <person name="Zhan W."/>
            <person name="Jiang J.F."/>
            <person name="Wang Q."/>
            <person name="Zhang B."/>
            <person name="Ji P."/>
            <person name="Bell-Sakyi L."/>
            <person name="Cui X.M."/>
            <person name="Yuan T.T."/>
            <person name="Jiang B.G."/>
            <person name="Yang W.F."/>
            <person name="Lam T.T."/>
            <person name="Chang Q.C."/>
            <person name="Ding S.J."/>
            <person name="Wang X.J."/>
            <person name="Zhu J.G."/>
            <person name="Ruan X.D."/>
            <person name="Zhao L."/>
            <person name="Wei J.T."/>
            <person name="Ye R.Z."/>
            <person name="Que T.C."/>
            <person name="Du C.H."/>
            <person name="Zhou Y.H."/>
            <person name="Cheng J.X."/>
            <person name="Dai P.F."/>
            <person name="Guo W.B."/>
            <person name="Han X.H."/>
            <person name="Huang E.J."/>
            <person name="Li L.F."/>
            <person name="Wei W."/>
            <person name="Gao Y.C."/>
            <person name="Liu J.Z."/>
            <person name="Shao H.Z."/>
            <person name="Wang X."/>
            <person name="Wang C.C."/>
            <person name="Yang T.C."/>
            <person name="Huo Q.B."/>
            <person name="Li W."/>
            <person name="Chen H.Y."/>
            <person name="Chen S.E."/>
            <person name="Zhou L.G."/>
            <person name="Ni X.B."/>
            <person name="Tian J.H."/>
            <person name="Sheng Y."/>
            <person name="Liu T."/>
            <person name="Pan Y.S."/>
            <person name="Xia L.Y."/>
            <person name="Li J."/>
            <person name="Zhao F."/>
            <person name="Cao W.C."/>
        </authorList>
    </citation>
    <scope>NUCLEOTIDE SEQUENCE [LARGE SCALE GENOMIC DNA]</scope>
    <source>
        <strain evidence="1">Iper-2018</strain>
    </source>
</reference>
<comment type="caution">
    <text evidence="1">The sequence shown here is derived from an EMBL/GenBank/DDBJ whole genome shotgun (WGS) entry which is preliminary data.</text>
</comment>
<dbReference type="EMBL" id="JABSTQ010011240">
    <property type="protein sequence ID" value="KAG0413693.1"/>
    <property type="molecule type" value="Genomic_DNA"/>
</dbReference>
<protein>
    <submittedName>
        <fullName evidence="1">Uncharacterized protein</fullName>
    </submittedName>
</protein>
<accession>A0AC60P2P2</accession>
<gene>
    <name evidence="1" type="ORF">HPB47_009166</name>
</gene>
<organism evidence="1 2">
    <name type="scientific">Ixodes persulcatus</name>
    <name type="common">Taiga tick</name>
    <dbReference type="NCBI Taxonomy" id="34615"/>
    <lineage>
        <taxon>Eukaryota</taxon>
        <taxon>Metazoa</taxon>
        <taxon>Ecdysozoa</taxon>
        <taxon>Arthropoda</taxon>
        <taxon>Chelicerata</taxon>
        <taxon>Arachnida</taxon>
        <taxon>Acari</taxon>
        <taxon>Parasitiformes</taxon>
        <taxon>Ixodida</taxon>
        <taxon>Ixodoidea</taxon>
        <taxon>Ixodidae</taxon>
        <taxon>Ixodinae</taxon>
        <taxon>Ixodes</taxon>
    </lineage>
</organism>
<proteinExistence type="predicted"/>
<sequence length="270" mass="30478">MLSTENTEPLLRRGPFHEVPLSWYERLLIWLLSLGPVPRHIGVIPDGNRRFAKTSGLSVDQGHQAGSEKLGSVSTWANKMGVYESSIYVFSTHNFNRPKSEIDGIFGEMASLCRNILTNYSHYRSLGCRVRCVGDLEMLPRTMQRLLAKVDIVTSGNRGGKTMTMCIAYSSRHQMARMALKLAKAVKENTLQSADITAHLIDEYVGIEDAPEIGMLVRTSGETRLSDYLLWQGSFANLHFEPKMLPDMSFWDYFKAALYYQVGWKTTVVS</sequence>
<evidence type="ECO:0000313" key="2">
    <source>
        <dbReference type="Proteomes" id="UP000805193"/>
    </source>
</evidence>
<keyword evidence="2" id="KW-1185">Reference proteome</keyword>
<evidence type="ECO:0000313" key="1">
    <source>
        <dbReference type="EMBL" id="KAG0413693.1"/>
    </source>
</evidence>
<name>A0AC60P2P2_IXOPE</name>